<gene>
    <name evidence="2" type="ORF">F3S47_16875</name>
</gene>
<dbReference type="RefSeq" id="WP_150446483.1">
    <property type="nucleotide sequence ID" value="NZ_VYQE01000006.1"/>
</dbReference>
<feature type="region of interest" description="Disordered" evidence="1">
    <location>
        <begin position="123"/>
        <end position="143"/>
    </location>
</feature>
<protein>
    <recommendedName>
        <fullName evidence="4">Anti-sigma factor antagonist</fullName>
    </recommendedName>
</protein>
<dbReference type="SUPFAM" id="SSF52091">
    <property type="entry name" value="SpoIIaa-like"/>
    <property type="match status" value="1"/>
</dbReference>
<organism evidence="2 3">
    <name type="scientific">Histidinibacterium aquaticum</name>
    <dbReference type="NCBI Taxonomy" id="2613962"/>
    <lineage>
        <taxon>Bacteria</taxon>
        <taxon>Pseudomonadati</taxon>
        <taxon>Pseudomonadota</taxon>
        <taxon>Alphaproteobacteria</taxon>
        <taxon>Rhodobacterales</taxon>
        <taxon>Paracoccaceae</taxon>
        <taxon>Histidinibacterium</taxon>
    </lineage>
</organism>
<evidence type="ECO:0000313" key="3">
    <source>
        <dbReference type="Proteomes" id="UP000326554"/>
    </source>
</evidence>
<dbReference type="AlphaFoldDB" id="A0A5J5GC47"/>
<evidence type="ECO:0000256" key="1">
    <source>
        <dbReference type="SAM" id="MobiDB-lite"/>
    </source>
</evidence>
<comment type="caution">
    <text evidence="2">The sequence shown here is derived from an EMBL/GenBank/DDBJ whole genome shotgun (WGS) entry which is preliminary data.</text>
</comment>
<name>A0A5J5GC47_9RHOB</name>
<dbReference type="Proteomes" id="UP000326554">
    <property type="component" value="Unassembled WGS sequence"/>
</dbReference>
<accession>A0A5J5GC47</accession>
<sequence length="143" mass="15356">MKTRFEIIGDVDLVRIEGHVDAGATGPLCDLLAARARYGRRKLIVELGEDVRIVRPGVRGLVVASKLMRTAGGQFAVVAGPELGGWLHRVSFAHLLPVHQSRAAALAALGETAWRIAIQDPGRASNRPAAPARLLPRVVNHSH</sequence>
<proteinExistence type="predicted"/>
<dbReference type="InterPro" id="IPR036513">
    <property type="entry name" value="STAS_dom_sf"/>
</dbReference>
<keyword evidence="3" id="KW-1185">Reference proteome</keyword>
<reference evidence="2 3" key="1">
    <citation type="submission" date="2019-09" db="EMBL/GenBank/DDBJ databases">
        <authorList>
            <person name="Park J.-S."/>
            <person name="Choi H.-J."/>
        </authorList>
    </citation>
    <scope>NUCLEOTIDE SEQUENCE [LARGE SCALE GENOMIC DNA]</scope>
    <source>
        <strain evidence="2 3">176SS1-4</strain>
    </source>
</reference>
<evidence type="ECO:0008006" key="4">
    <source>
        <dbReference type="Google" id="ProtNLM"/>
    </source>
</evidence>
<evidence type="ECO:0000313" key="2">
    <source>
        <dbReference type="EMBL" id="KAA9005577.1"/>
    </source>
</evidence>
<dbReference type="Gene3D" id="3.30.750.24">
    <property type="entry name" value="STAS domain"/>
    <property type="match status" value="1"/>
</dbReference>
<dbReference type="EMBL" id="VYQE01000006">
    <property type="protein sequence ID" value="KAA9005577.1"/>
    <property type="molecule type" value="Genomic_DNA"/>
</dbReference>